<organism evidence="1 2">
    <name type="scientific">Peronospora belbahrii</name>
    <dbReference type="NCBI Taxonomy" id="622444"/>
    <lineage>
        <taxon>Eukaryota</taxon>
        <taxon>Sar</taxon>
        <taxon>Stramenopiles</taxon>
        <taxon>Oomycota</taxon>
        <taxon>Peronosporomycetes</taxon>
        <taxon>Peronosporales</taxon>
        <taxon>Peronosporaceae</taxon>
        <taxon>Peronospora</taxon>
    </lineage>
</organism>
<evidence type="ECO:0000313" key="2">
    <source>
        <dbReference type="Proteomes" id="UP001158986"/>
    </source>
</evidence>
<reference evidence="1 2" key="1">
    <citation type="submission" date="2021-11" db="EMBL/GenBank/DDBJ databases">
        <authorList>
            <person name="Islam A."/>
            <person name="Islam S."/>
            <person name="Flora M.S."/>
            <person name="Rahman M."/>
            <person name="Ziaur R.M."/>
            <person name="Epstein J.H."/>
            <person name="Hassan M."/>
            <person name="Klassen M."/>
            <person name="Woodard K."/>
            <person name="Webb A."/>
            <person name="Webby R.J."/>
            <person name="El Zowalaty M.E."/>
        </authorList>
    </citation>
    <scope>NUCLEOTIDE SEQUENCE [LARGE SCALE GENOMIC DNA]</scope>
    <source>
        <strain evidence="1">Pbs1</strain>
    </source>
</reference>
<name>A0ABN8D1H0_9STRA</name>
<proteinExistence type="predicted"/>
<dbReference type="EMBL" id="CAKLCB010000265">
    <property type="protein sequence ID" value="CAH0518658.1"/>
    <property type="molecule type" value="Genomic_DNA"/>
</dbReference>
<accession>A0ABN8D1H0</accession>
<gene>
    <name evidence="1" type="ORF">PBS001_LOCUS5219</name>
</gene>
<protein>
    <submittedName>
        <fullName evidence="1">Uncharacterized protein</fullName>
    </submittedName>
</protein>
<comment type="caution">
    <text evidence="1">The sequence shown here is derived from an EMBL/GenBank/DDBJ whole genome shotgun (WGS) entry which is preliminary data.</text>
</comment>
<evidence type="ECO:0000313" key="1">
    <source>
        <dbReference type="EMBL" id="CAH0518658.1"/>
    </source>
</evidence>
<dbReference type="Proteomes" id="UP001158986">
    <property type="component" value="Unassembled WGS sequence"/>
</dbReference>
<keyword evidence="2" id="KW-1185">Reference proteome</keyword>
<sequence length="172" mass="19373">MLALYENLLLPEAKQSFCNTLGCSPRLHGNGERVFTCVTQPKQAECCASSFETRKFTAGRQLPRPSNKAHKEDIEYDSWRSSQLQKTAAHVAMRCQLYGCSTGSTHCVDSSQAAFKAAMHQMASKTKRGQFSILSVARNHTLTKLATLMTFEEHTLVYNPHFEHFNCVRTPR</sequence>